<comment type="caution">
    <text evidence="6">The sequence shown here is derived from an EMBL/GenBank/DDBJ whole genome shotgun (WGS) entry which is preliminary data.</text>
</comment>
<evidence type="ECO:0000256" key="1">
    <source>
        <dbReference type="ARBA" id="ARBA00023015"/>
    </source>
</evidence>
<dbReference type="Pfam" id="PF02311">
    <property type="entry name" value="AraC_binding"/>
    <property type="match status" value="1"/>
</dbReference>
<dbReference type="PRINTS" id="PR00032">
    <property type="entry name" value="HTHARAC"/>
</dbReference>
<dbReference type="InterPro" id="IPR020449">
    <property type="entry name" value="Tscrpt_reg_AraC-type_HTH"/>
</dbReference>
<evidence type="ECO:0000313" key="6">
    <source>
        <dbReference type="EMBL" id="MDS9469090.1"/>
    </source>
</evidence>
<dbReference type="Pfam" id="PF12833">
    <property type="entry name" value="HTH_18"/>
    <property type="match status" value="1"/>
</dbReference>
<gene>
    <name evidence="6" type="ORF">RGQ15_16115</name>
</gene>
<keyword evidence="3" id="KW-0010">Activator</keyword>
<dbReference type="CDD" id="cd06999">
    <property type="entry name" value="cupin_HpaA-like_N"/>
    <property type="match status" value="1"/>
</dbReference>
<dbReference type="InterPro" id="IPR047264">
    <property type="entry name" value="Cupin_HpaA-like_N"/>
</dbReference>
<dbReference type="Gene3D" id="1.10.10.60">
    <property type="entry name" value="Homeodomain-like"/>
    <property type="match status" value="1"/>
</dbReference>
<accession>A0ABU2HVM1</accession>
<keyword evidence="4" id="KW-0804">Transcription</keyword>
<dbReference type="EMBL" id="JAVQLW010000002">
    <property type="protein sequence ID" value="MDS9469090.1"/>
    <property type="molecule type" value="Genomic_DNA"/>
</dbReference>
<name>A0ABU2HVM1_9RHOB</name>
<reference evidence="7" key="1">
    <citation type="submission" date="2023-07" db="EMBL/GenBank/DDBJ databases">
        <title>Paracoccus sp. MBLB3053 whole genome sequence.</title>
        <authorList>
            <person name="Hwang C.Y."/>
            <person name="Cho E.-S."/>
            <person name="Seo M.-J."/>
        </authorList>
    </citation>
    <scope>NUCLEOTIDE SEQUENCE [LARGE SCALE GENOMIC DNA]</scope>
    <source>
        <strain evidence="7">MBLB3053</strain>
    </source>
</reference>
<keyword evidence="2" id="KW-0238">DNA-binding</keyword>
<evidence type="ECO:0000256" key="3">
    <source>
        <dbReference type="ARBA" id="ARBA00023159"/>
    </source>
</evidence>
<organism evidence="6 7">
    <name type="scientific">Paracoccus aurantius</name>
    <dbReference type="NCBI Taxonomy" id="3073814"/>
    <lineage>
        <taxon>Bacteria</taxon>
        <taxon>Pseudomonadati</taxon>
        <taxon>Pseudomonadota</taxon>
        <taxon>Alphaproteobacteria</taxon>
        <taxon>Rhodobacterales</taxon>
        <taxon>Paracoccaceae</taxon>
        <taxon>Paracoccus</taxon>
    </lineage>
</organism>
<dbReference type="InterPro" id="IPR009057">
    <property type="entry name" value="Homeodomain-like_sf"/>
</dbReference>
<dbReference type="PROSITE" id="PS01124">
    <property type="entry name" value="HTH_ARAC_FAMILY_2"/>
    <property type="match status" value="1"/>
</dbReference>
<proteinExistence type="predicted"/>
<evidence type="ECO:0000259" key="5">
    <source>
        <dbReference type="PROSITE" id="PS01124"/>
    </source>
</evidence>
<dbReference type="SUPFAM" id="SSF51215">
    <property type="entry name" value="Regulatory protein AraC"/>
    <property type="match status" value="1"/>
</dbReference>
<evidence type="ECO:0000256" key="2">
    <source>
        <dbReference type="ARBA" id="ARBA00023125"/>
    </source>
</evidence>
<dbReference type="InterPro" id="IPR014710">
    <property type="entry name" value="RmlC-like_jellyroll"/>
</dbReference>
<dbReference type="InterPro" id="IPR003313">
    <property type="entry name" value="AraC-bd"/>
</dbReference>
<dbReference type="SMART" id="SM00342">
    <property type="entry name" value="HTH_ARAC"/>
    <property type="match status" value="1"/>
</dbReference>
<feature type="domain" description="HTH araC/xylS-type" evidence="5">
    <location>
        <begin position="195"/>
        <end position="293"/>
    </location>
</feature>
<dbReference type="Gene3D" id="2.60.120.10">
    <property type="entry name" value="Jelly Rolls"/>
    <property type="match status" value="1"/>
</dbReference>
<keyword evidence="1" id="KW-0805">Transcription regulation</keyword>
<keyword evidence="7" id="KW-1185">Reference proteome</keyword>
<protein>
    <submittedName>
        <fullName evidence="6">Helix-turn-helix domain-containing protein</fullName>
    </submittedName>
</protein>
<dbReference type="InterPro" id="IPR018060">
    <property type="entry name" value="HTH_AraC"/>
</dbReference>
<dbReference type="SUPFAM" id="SSF46689">
    <property type="entry name" value="Homeodomain-like"/>
    <property type="match status" value="1"/>
</dbReference>
<dbReference type="InterPro" id="IPR037923">
    <property type="entry name" value="HTH-like"/>
</dbReference>
<dbReference type="Proteomes" id="UP001269144">
    <property type="component" value="Unassembled WGS sequence"/>
</dbReference>
<dbReference type="RefSeq" id="WP_311161609.1">
    <property type="nucleotide sequence ID" value="NZ_JAVQLW010000002.1"/>
</dbReference>
<dbReference type="PANTHER" id="PTHR43280:SF32">
    <property type="entry name" value="TRANSCRIPTIONAL REGULATORY PROTEIN"/>
    <property type="match status" value="1"/>
</dbReference>
<evidence type="ECO:0000256" key="4">
    <source>
        <dbReference type="ARBA" id="ARBA00023163"/>
    </source>
</evidence>
<evidence type="ECO:0000313" key="7">
    <source>
        <dbReference type="Proteomes" id="UP001269144"/>
    </source>
</evidence>
<sequence length="298" mass="33268">MTRTSATTIPHYYLYGDQDRDVELDFLHVEPILDRSGPHGWRIRPHAHPDHLQIMLIHHGGGVLSYEDQRRQIPVPAVLILPAGCVHQFEFDAGTDGYVVTAALGWLNAATAADPALAETVTRPAVLALEGSGVDVSSTIETFDWLLREFVWSAPGRRSAIMGLFLRLLVIVLRLGISHRDSGPAPGDRDQDLLIRYRGLMERHYRNQRSPSFYARQLAVTTARLNAACKLKAGRTASEILHERILLEAKRCLLYTENSVTQIAHMTGFDDPAYFNRFFARRTGVSPGVYRKQGGTDG</sequence>
<dbReference type="PANTHER" id="PTHR43280">
    <property type="entry name" value="ARAC-FAMILY TRANSCRIPTIONAL REGULATOR"/>
    <property type="match status" value="1"/>
</dbReference>